<dbReference type="EMBL" id="CASHTH010000009">
    <property type="protein sequence ID" value="CAI7988805.1"/>
    <property type="molecule type" value="Genomic_DNA"/>
</dbReference>
<dbReference type="InterPro" id="IPR040141">
    <property type="entry name" value="ZPR1"/>
</dbReference>
<dbReference type="InterPro" id="IPR004457">
    <property type="entry name" value="Znf_ZPR1"/>
</dbReference>
<evidence type="ECO:0000313" key="8">
    <source>
        <dbReference type="Proteomes" id="UP001174909"/>
    </source>
</evidence>
<evidence type="ECO:0000256" key="2">
    <source>
        <dbReference type="ARBA" id="ARBA00022723"/>
    </source>
</evidence>
<sequence length="406" mass="44891">MEEDGGVDPRQKPFFGEITGENVEDNGPVEVESLCMDCERNGKTRLLLTKIPMFKEVVVSSFHCPHCGASNSSIQSGAAMEPKGVKYKFSVQHPEDLNRLIVKADTATVCVPELDFEIPPSTNEGSITTIESILLKAAVGLEKEQPVRKALNPDLAAKLDMFIQQLRDCVELKQKFTFVIDDPAGNSYVENKLAPMADPSLNVEHYSRSEQQDKQLGANITTQETLATMTMLPQLVFLAVAFSGRSTDIPHFKQVVIMATTCNYCGYNSNEVKSGCGVSETGTRTVLRIANISDLNRDVIFSETCVLHIPSLDFECSHSSVGGRFTTVEGMLSEMKMQLQRSNPFLGDSVQLSHLTLFLEKLSEIINGKKLDVGIILDDPAGNSFIQVSTYVKNIMSFWRRRAFNC</sequence>
<dbReference type="PANTHER" id="PTHR10876">
    <property type="entry name" value="ZINC FINGER PROTEIN ZPR1"/>
    <property type="match status" value="1"/>
</dbReference>
<dbReference type="PANTHER" id="PTHR10876:SF0">
    <property type="entry name" value="ZINC FINGER PROTEIN ZPR1"/>
    <property type="match status" value="1"/>
</dbReference>
<gene>
    <name evidence="7" type="ORF">GBAR_LOCUS54</name>
</gene>
<protein>
    <submittedName>
        <fullName evidence="7">Zinc finger protein ZPR1</fullName>
    </submittedName>
</protein>
<dbReference type="Gene3D" id="2.60.120.1040">
    <property type="entry name" value="ZPR1, A/B domain"/>
    <property type="match status" value="2"/>
</dbReference>
<evidence type="ECO:0000256" key="3">
    <source>
        <dbReference type="ARBA" id="ARBA00022771"/>
    </source>
</evidence>
<dbReference type="Proteomes" id="UP001174909">
    <property type="component" value="Unassembled WGS sequence"/>
</dbReference>
<dbReference type="GO" id="GO:0005634">
    <property type="term" value="C:nucleus"/>
    <property type="evidence" value="ECO:0007669"/>
    <property type="project" value="TreeGrafter"/>
</dbReference>
<evidence type="ECO:0000256" key="5">
    <source>
        <dbReference type="SAM" id="MobiDB-lite"/>
    </source>
</evidence>
<reference evidence="7" key="1">
    <citation type="submission" date="2023-03" db="EMBL/GenBank/DDBJ databases">
        <authorList>
            <person name="Steffen K."/>
            <person name="Cardenas P."/>
        </authorList>
    </citation>
    <scope>NUCLEOTIDE SEQUENCE</scope>
</reference>
<dbReference type="InterPro" id="IPR042451">
    <property type="entry name" value="ZPR1_A/B_dom"/>
</dbReference>
<feature type="domain" description="Zinc finger ZPR1-type" evidence="6">
    <location>
        <begin position="244"/>
        <end position="388"/>
    </location>
</feature>
<accession>A0AA35VR80</accession>
<dbReference type="Pfam" id="PF22794">
    <property type="entry name" value="jr-ZPR1"/>
    <property type="match status" value="2"/>
</dbReference>
<dbReference type="InterPro" id="IPR042452">
    <property type="entry name" value="ZPR1_Znf1/2"/>
</dbReference>
<dbReference type="NCBIfam" id="TIGR00310">
    <property type="entry name" value="ZPR1_znf"/>
    <property type="match status" value="2"/>
</dbReference>
<evidence type="ECO:0000256" key="4">
    <source>
        <dbReference type="ARBA" id="ARBA00022833"/>
    </source>
</evidence>
<dbReference type="Pfam" id="PF03367">
    <property type="entry name" value="Zn_ribbon_ZPR1"/>
    <property type="match status" value="2"/>
</dbReference>
<comment type="caution">
    <text evidence="7">The sequence shown here is derived from an EMBL/GenBank/DDBJ whole genome shotgun (WGS) entry which is preliminary data.</text>
</comment>
<comment type="similarity">
    <text evidence="1">Belongs to the ZPR1 family.</text>
</comment>
<dbReference type="AlphaFoldDB" id="A0AA35VR80"/>
<feature type="region of interest" description="Disordered" evidence="5">
    <location>
        <begin position="1"/>
        <end position="22"/>
    </location>
</feature>
<keyword evidence="2" id="KW-0479">Metal-binding</keyword>
<dbReference type="GO" id="GO:0008270">
    <property type="term" value="F:zinc ion binding"/>
    <property type="evidence" value="ECO:0007669"/>
    <property type="project" value="UniProtKB-KW"/>
</dbReference>
<evidence type="ECO:0000256" key="1">
    <source>
        <dbReference type="ARBA" id="ARBA00008354"/>
    </source>
</evidence>
<dbReference type="FunFam" id="2.20.25.420:FF:000001">
    <property type="entry name" value="Zinc finger protein ZPR1"/>
    <property type="match status" value="1"/>
</dbReference>
<organism evidence="7 8">
    <name type="scientific">Geodia barretti</name>
    <name type="common">Barrett's horny sponge</name>
    <dbReference type="NCBI Taxonomy" id="519541"/>
    <lineage>
        <taxon>Eukaryota</taxon>
        <taxon>Metazoa</taxon>
        <taxon>Porifera</taxon>
        <taxon>Demospongiae</taxon>
        <taxon>Heteroscleromorpha</taxon>
        <taxon>Tetractinellida</taxon>
        <taxon>Astrophorina</taxon>
        <taxon>Geodiidae</taxon>
        <taxon>Geodia</taxon>
    </lineage>
</organism>
<evidence type="ECO:0000259" key="6">
    <source>
        <dbReference type="SMART" id="SM00709"/>
    </source>
</evidence>
<name>A0AA35VR80_GEOBA</name>
<keyword evidence="8" id="KW-1185">Reference proteome</keyword>
<keyword evidence="3" id="KW-0863">Zinc-finger</keyword>
<keyword evidence="4" id="KW-0862">Zinc</keyword>
<proteinExistence type="inferred from homology"/>
<dbReference type="SMART" id="SM00709">
    <property type="entry name" value="Zpr1"/>
    <property type="match status" value="2"/>
</dbReference>
<dbReference type="Gene3D" id="2.20.25.420">
    <property type="entry name" value="ZPR1, zinc finger domain"/>
    <property type="match status" value="2"/>
</dbReference>
<feature type="domain" description="Zinc finger ZPR1-type" evidence="6">
    <location>
        <begin position="33"/>
        <end position="191"/>
    </location>
</feature>
<dbReference type="FunFam" id="2.60.120.1040:FF:000003">
    <property type="entry name" value="Zinc finger protein zpr1"/>
    <property type="match status" value="1"/>
</dbReference>
<dbReference type="InterPro" id="IPR056180">
    <property type="entry name" value="ZPR1_jr_dom"/>
</dbReference>
<evidence type="ECO:0000313" key="7">
    <source>
        <dbReference type="EMBL" id="CAI7988805.1"/>
    </source>
</evidence>